<protein>
    <submittedName>
        <fullName evidence="1">Uncharacterized protein</fullName>
    </submittedName>
</protein>
<keyword evidence="2" id="KW-1185">Reference proteome</keyword>
<comment type="caution">
    <text evidence="1">The sequence shown here is derived from an EMBL/GenBank/DDBJ whole genome shotgun (WGS) entry which is preliminary data.</text>
</comment>
<accession>A0ACB8BEK1</accession>
<evidence type="ECO:0000313" key="2">
    <source>
        <dbReference type="Proteomes" id="UP000790709"/>
    </source>
</evidence>
<dbReference type="EMBL" id="MU266430">
    <property type="protein sequence ID" value="KAH7924240.1"/>
    <property type="molecule type" value="Genomic_DNA"/>
</dbReference>
<evidence type="ECO:0000313" key="1">
    <source>
        <dbReference type="EMBL" id="KAH7924240.1"/>
    </source>
</evidence>
<organism evidence="1 2">
    <name type="scientific">Leucogyrophana mollusca</name>
    <dbReference type="NCBI Taxonomy" id="85980"/>
    <lineage>
        <taxon>Eukaryota</taxon>
        <taxon>Fungi</taxon>
        <taxon>Dikarya</taxon>
        <taxon>Basidiomycota</taxon>
        <taxon>Agaricomycotina</taxon>
        <taxon>Agaricomycetes</taxon>
        <taxon>Agaricomycetidae</taxon>
        <taxon>Boletales</taxon>
        <taxon>Boletales incertae sedis</taxon>
        <taxon>Leucogyrophana</taxon>
    </lineage>
</organism>
<dbReference type="Proteomes" id="UP000790709">
    <property type="component" value="Unassembled WGS sequence"/>
</dbReference>
<name>A0ACB8BEK1_9AGAM</name>
<reference evidence="1" key="1">
    <citation type="journal article" date="2021" name="New Phytol.">
        <title>Evolutionary innovations through gain and loss of genes in the ectomycorrhizal Boletales.</title>
        <authorList>
            <person name="Wu G."/>
            <person name="Miyauchi S."/>
            <person name="Morin E."/>
            <person name="Kuo A."/>
            <person name="Drula E."/>
            <person name="Varga T."/>
            <person name="Kohler A."/>
            <person name="Feng B."/>
            <person name="Cao Y."/>
            <person name="Lipzen A."/>
            <person name="Daum C."/>
            <person name="Hundley H."/>
            <person name="Pangilinan J."/>
            <person name="Johnson J."/>
            <person name="Barry K."/>
            <person name="LaButti K."/>
            <person name="Ng V."/>
            <person name="Ahrendt S."/>
            <person name="Min B."/>
            <person name="Choi I.G."/>
            <person name="Park H."/>
            <person name="Plett J.M."/>
            <person name="Magnuson J."/>
            <person name="Spatafora J.W."/>
            <person name="Nagy L.G."/>
            <person name="Henrissat B."/>
            <person name="Grigoriev I.V."/>
            <person name="Yang Z.L."/>
            <person name="Xu J."/>
            <person name="Martin F.M."/>
        </authorList>
    </citation>
    <scope>NUCLEOTIDE SEQUENCE</scope>
    <source>
        <strain evidence="1">KUC20120723A-06</strain>
    </source>
</reference>
<gene>
    <name evidence="1" type="ORF">BV22DRAFT_1035392</name>
</gene>
<proteinExistence type="predicted"/>
<sequence>MQYNNNSYDHDGRAHAHQSSTHHPRQSHSNIPSDFTSDYPSQQHPHGMSTYQAGSSPPAGTYLGNSPTDVLHPLPFSGYSQHGPSVTADGHRPYYAPPAAAPTYSQSQPPTHSTPRYPAATSTHMVSQHGHHNAPRHSQQFVTTPVQAYQATSSASTSTSHRSRSTMDPYYHMSGNPQHSGHSSSPPYPSSSRHVHSHSAPVGDRYPCELCDRTFTRSHDRRRHYETVHAAVPTMHKCRHCKKDFSRADSLKRHCGNGCGEEQ</sequence>